<dbReference type="Proteomes" id="UP000618382">
    <property type="component" value="Unassembled WGS sequence"/>
</dbReference>
<dbReference type="RefSeq" id="WP_170209125.1">
    <property type="nucleotide sequence ID" value="NZ_BAABFI010000023.1"/>
</dbReference>
<dbReference type="EMBL" id="BONN01000014">
    <property type="protein sequence ID" value="GIG34221.1"/>
    <property type="molecule type" value="Genomic_DNA"/>
</dbReference>
<feature type="transmembrane region" description="Helical" evidence="1">
    <location>
        <begin position="21"/>
        <end position="47"/>
    </location>
</feature>
<reference evidence="3 4" key="1">
    <citation type="submission" date="2020-07" db="EMBL/GenBank/DDBJ databases">
        <title>Sequencing the genomes of 1000 actinobacteria strains.</title>
        <authorList>
            <person name="Klenk H.-P."/>
        </authorList>
    </citation>
    <scope>NUCLEOTIDE SEQUENCE [LARGE SCALE GENOMIC DNA]</scope>
    <source>
        <strain evidence="3 4">DSM 24482</strain>
    </source>
</reference>
<evidence type="ECO:0000313" key="2">
    <source>
        <dbReference type="EMBL" id="GIG34221.1"/>
    </source>
</evidence>
<dbReference type="Pfam" id="PF10745">
    <property type="entry name" value="DUF2530"/>
    <property type="match status" value="1"/>
</dbReference>
<dbReference type="InterPro" id="IPR019681">
    <property type="entry name" value="DUF2530"/>
</dbReference>
<evidence type="ECO:0000256" key="1">
    <source>
        <dbReference type="SAM" id="Phobius"/>
    </source>
</evidence>
<keyword evidence="1" id="KW-1133">Transmembrane helix</keyword>
<evidence type="ECO:0008006" key="6">
    <source>
        <dbReference type="Google" id="ProtNLM"/>
    </source>
</evidence>
<feature type="transmembrane region" description="Helical" evidence="1">
    <location>
        <begin position="53"/>
        <end position="73"/>
    </location>
</feature>
<reference evidence="2 5" key="2">
    <citation type="submission" date="2021-01" db="EMBL/GenBank/DDBJ databases">
        <title>Whole genome shotgun sequence of Cellulomonas oligotrophica NBRC 109435.</title>
        <authorList>
            <person name="Komaki H."/>
            <person name="Tamura T."/>
        </authorList>
    </citation>
    <scope>NUCLEOTIDE SEQUENCE [LARGE SCALE GENOMIC DNA]</scope>
    <source>
        <strain evidence="2 5">NBRC 109435</strain>
    </source>
</reference>
<protein>
    <recommendedName>
        <fullName evidence="6">DUF2530 domain-containing protein</fullName>
    </recommendedName>
</protein>
<keyword evidence="1" id="KW-0812">Transmembrane</keyword>
<proteinExistence type="predicted"/>
<name>A0A7Y9JY02_9CELL</name>
<sequence>MRSIFDTLLHPRRTPPPPLEVDLAHVMGVGTALWVLGLVASAVGWLVGRDTSLAVAICAAGAVIGVGATTWALRHDVRVPPTD</sequence>
<dbReference type="Proteomes" id="UP000577956">
    <property type="component" value="Unassembled WGS sequence"/>
</dbReference>
<gene>
    <name evidence="3" type="ORF">BKA21_002852</name>
    <name evidence="2" type="ORF">Col01nite_33800</name>
</gene>
<keyword evidence="5" id="KW-1185">Reference proteome</keyword>
<accession>A0A7Y9JY02</accession>
<keyword evidence="1" id="KW-0472">Membrane</keyword>
<dbReference type="EMBL" id="JACCBK010000001">
    <property type="protein sequence ID" value="NYD87303.1"/>
    <property type="molecule type" value="Genomic_DNA"/>
</dbReference>
<dbReference type="AlphaFoldDB" id="A0A7Y9JY02"/>
<evidence type="ECO:0000313" key="4">
    <source>
        <dbReference type="Proteomes" id="UP000577956"/>
    </source>
</evidence>
<evidence type="ECO:0000313" key="5">
    <source>
        <dbReference type="Proteomes" id="UP000618382"/>
    </source>
</evidence>
<comment type="caution">
    <text evidence="3">The sequence shown here is derived from an EMBL/GenBank/DDBJ whole genome shotgun (WGS) entry which is preliminary data.</text>
</comment>
<organism evidence="3 4">
    <name type="scientific">Cellulomonas oligotrophica</name>
    <dbReference type="NCBI Taxonomy" id="931536"/>
    <lineage>
        <taxon>Bacteria</taxon>
        <taxon>Bacillati</taxon>
        <taxon>Actinomycetota</taxon>
        <taxon>Actinomycetes</taxon>
        <taxon>Micrococcales</taxon>
        <taxon>Cellulomonadaceae</taxon>
        <taxon>Cellulomonas</taxon>
    </lineage>
</organism>
<evidence type="ECO:0000313" key="3">
    <source>
        <dbReference type="EMBL" id="NYD87303.1"/>
    </source>
</evidence>